<dbReference type="Proteomes" id="UP000664277">
    <property type="component" value="Unassembled WGS sequence"/>
</dbReference>
<gene>
    <name evidence="2" type="ORF">J0M35_13120</name>
</gene>
<feature type="compositionally biased region" description="Basic and acidic residues" evidence="1">
    <location>
        <begin position="97"/>
        <end position="139"/>
    </location>
</feature>
<evidence type="ECO:0000256" key="1">
    <source>
        <dbReference type="SAM" id="MobiDB-lite"/>
    </source>
</evidence>
<proteinExistence type="predicted"/>
<protein>
    <submittedName>
        <fullName evidence="2">Uncharacterized protein</fullName>
    </submittedName>
</protein>
<evidence type="ECO:0000313" key="3">
    <source>
        <dbReference type="Proteomes" id="UP000664277"/>
    </source>
</evidence>
<dbReference type="AlphaFoldDB" id="A0A8J7PH53"/>
<reference evidence="2" key="1">
    <citation type="submission" date="2021-02" db="EMBL/GenBank/DDBJ databases">
        <title>Genome-Resolved Metagenomics of a Microbial Community Performing Photosynthetic Biological Nutrient Removal.</title>
        <authorList>
            <person name="Mcdaniel E.A."/>
        </authorList>
    </citation>
    <scope>NUCLEOTIDE SEQUENCE</scope>
    <source>
        <strain evidence="2">UWPOB_OBS1</strain>
    </source>
</reference>
<organism evidence="2 3">
    <name type="scientific">Candidatus Obscuribacter phosphatis</name>
    <dbReference type="NCBI Taxonomy" id="1906157"/>
    <lineage>
        <taxon>Bacteria</taxon>
        <taxon>Bacillati</taxon>
        <taxon>Candidatus Melainabacteria</taxon>
        <taxon>Candidatus Obscuribacterales</taxon>
        <taxon>Candidatus Obscuribacteraceae</taxon>
        <taxon>Candidatus Obscuribacter</taxon>
    </lineage>
</organism>
<sequence length="236" mass="25112">MSCDRQQPCRPSLDEQIRGEGQEIAKLLDSRDPLAAAKYLSHDAYNMPAGQFNAVVREVMKNDRKNSGADLYIDTDGSLVIDTRNKTNDQLVVKQPHQFDRGGRIARVGDEPTYRPVPERQDPRYGQDPRYSDRQDPRHQGRNTAADAAVDMAFGALAGAAVNGRKGAVAGGLGAGAAKVIDSQLGDQSDTVNGTAAKVLIPAAIGGLISGKDGAKAAGAGAAVQAATDWFRKKER</sequence>
<evidence type="ECO:0000313" key="2">
    <source>
        <dbReference type="EMBL" id="MBN8661302.1"/>
    </source>
</evidence>
<feature type="region of interest" description="Disordered" evidence="1">
    <location>
        <begin position="96"/>
        <end position="145"/>
    </location>
</feature>
<accession>A0A8J7PH53</accession>
<dbReference type="EMBL" id="JAFLCK010000018">
    <property type="protein sequence ID" value="MBN8661302.1"/>
    <property type="molecule type" value="Genomic_DNA"/>
</dbReference>
<name>A0A8J7PH53_9BACT</name>
<comment type="caution">
    <text evidence="2">The sequence shown here is derived from an EMBL/GenBank/DDBJ whole genome shotgun (WGS) entry which is preliminary data.</text>
</comment>